<dbReference type="EC" id="2.7.7.65" evidence="2"/>
<proteinExistence type="predicted"/>
<dbReference type="GO" id="GO:0043709">
    <property type="term" value="P:cell adhesion involved in single-species biofilm formation"/>
    <property type="evidence" value="ECO:0007669"/>
    <property type="project" value="TreeGrafter"/>
</dbReference>
<dbReference type="Gene3D" id="3.30.70.270">
    <property type="match status" value="1"/>
</dbReference>
<dbReference type="Proteomes" id="UP000248330">
    <property type="component" value="Unassembled WGS sequence"/>
</dbReference>
<dbReference type="Pfam" id="PF00990">
    <property type="entry name" value="GGDEF"/>
    <property type="match status" value="1"/>
</dbReference>
<keyword evidence="4" id="KW-1133">Transmembrane helix</keyword>
<dbReference type="InterPro" id="IPR029787">
    <property type="entry name" value="Nucleotide_cyclase"/>
</dbReference>
<gene>
    <name evidence="6" type="ORF">C8D93_102269</name>
</gene>
<dbReference type="SUPFAM" id="SSF55073">
    <property type="entry name" value="Nucleotide cyclase"/>
    <property type="match status" value="1"/>
</dbReference>
<feature type="domain" description="GGDEF" evidence="5">
    <location>
        <begin position="275"/>
        <end position="409"/>
    </location>
</feature>
<dbReference type="EMBL" id="QICN01000002">
    <property type="protein sequence ID" value="PXV70417.1"/>
    <property type="molecule type" value="Genomic_DNA"/>
</dbReference>
<dbReference type="AlphaFoldDB" id="A0A318ECY2"/>
<feature type="transmembrane region" description="Helical" evidence="4">
    <location>
        <begin position="156"/>
        <end position="173"/>
    </location>
</feature>
<evidence type="ECO:0000313" key="7">
    <source>
        <dbReference type="Proteomes" id="UP000248330"/>
    </source>
</evidence>
<evidence type="ECO:0000256" key="1">
    <source>
        <dbReference type="ARBA" id="ARBA00001946"/>
    </source>
</evidence>
<dbReference type="InterPro" id="IPR000160">
    <property type="entry name" value="GGDEF_dom"/>
</dbReference>
<dbReference type="OrthoDB" id="9803824at2"/>
<dbReference type="InterPro" id="IPR050469">
    <property type="entry name" value="Diguanylate_Cyclase"/>
</dbReference>
<feature type="transmembrane region" description="Helical" evidence="4">
    <location>
        <begin position="100"/>
        <end position="122"/>
    </location>
</feature>
<dbReference type="GO" id="GO:0052621">
    <property type="term" value="F:diguanylate cyclase activity"/>
    <property type="evidence" value="ECO:0007669"/>
    <property type="project" value="UniProtKB-EC"/>
</dbReference>
<dbReference type="PANTHER" id="PTHR45138">
    <property type="entry name" value="REGULATORY COMPONENTS OF SENSORY TRANSDUCTION SYSTEM"/>
    <property type="match status" value="1"/>
</dbReference>
<evidence type="ECO:0000256" key="2">
    <source>
        <dbReference type="ARBA" id="ARBA00012528"/>
    </source>
</evidence>
<evidence type="ECO:0000256" key="3">
    <source>
        <dbReference type="ARBA" id="ARBA00034247"/>
    </source>
</evidence>
<keyword evidence="7" id="KW-1185">Reference proteome</keyword>
<dbReference type="CDD" id="cd01949">
    <property type="entry name" value="GGDEF"/>
    <property type="match status" value="1"/>
</dbReference>
<evidence type="ECO:0000313" key="6">
    <source>
        <dbReference type="EMBL" id="PXV70417.1"/>
    </source>
</evidence>
<organism evidence="6 7">
    <name type="scientific">Sinimarinibacterium flocculans</name>
    <dbReference type="NCBI Taxonomy" id="985250"/>
    <lineage>
        <taxon>Bacteria</taxon>
        <taxon>Pseudomonadati</taxon>
        <taxon>Pseudomonadota</taxon>
        <taxon>Gammaproteobacteria</taxon>
        <taxon>Nevskiales</taxon>
        <taxon>Nevskiaceae</taxon>
        <taxon>Sinimarinibacterium</taxon>
    </lineage>
</organism>
<dbReference type="RefSeq" id="WP_110264080.1">
    <property type="nucleotide sequence ID" value="NZ_CAKZQT010000038.1"/>
</dbReference>
<dbReference type="PANTHER" id="PTHR45138:SF9">
    <property type="entry name" value="DIGUANYLATE CYCLASE DGCM-RELATED"/>
    <property type="match status" value="1"/>
</dbReference>
<protein>
    <recommendedName>
        <fullName evidence="2">diguanylate cyclase</fullName>
        <ecNumber evidence="2">2.7.7.65</ecNumber>
    </recommendedName>
</protein>
<dbReference type="PROSITE" id="PS50887">
    <property type="entry name" value="GGDEF"/>
    <property type="match status" value="1"/>
</dbReference>
<keyword evidence="4" id="KW-0812">Transmembrane</keyword>
<keyword evidence="4" id="KW-0472">Membrane</keyword>
<dbReference type="FunFam" id="3.30.70.270:FF:000001">
    <property type="entry name" value="Diguanylate cyclase domain protein"/>
    <property type="match status" value="1"/>
</dbReference>
<feature type="transmembrane region" description="Helical" evidence="4">
    <location>
        <begin position="131"/>
        <end position="150"/>
    </location>
</feature>
<comment type="caution">
    <text evidence="6">The sequence shown here is derived from an EMBL/GenBank/DDBJ whole genome shotgun (WGS) entry which is preliminary data.</text>
</comment>
<dbReference type="GO" id="GO:1902201">
    <property type="term" value="P:negative regulation of bacterial-type flagellum-dependent cell motility"/>
    <property type="evidence" value="ECO:0007669"/>
    <property type="project" value="TreeGrafter"/>
</dbReference>
<dbReference type="SMART" id="SM00267">
    <property type="entry name" value="GGDEF"/>
    <property type="match status" value="1"/>
</dbReference>
<accession>A0A318ECY2</accession>
<feature type="transmembrane region" description="Helical" evidence="4">
    <location>
        <begin position="210"/>
        <end position="227"/>
    </location>
</feature>
<dbReference type="NCBIfam" id="TIGR00254">
    <property type="entry name" value="GGDEF"/>
    <property type="match status" value="1"/>
</dbReference>
<comment type="cofactor">
    <cofactor evidence="1">
        <name>Mg(2+)</name>
        <dbReference type="ChEBI" id="CHEBI:18420"/>
    </cofactor>
</comment>
<sequence>MLKRIGALLARLRLRESEAAELISAQQVTEFRLVLARVSRGELGLMRFPEPLEGAFKAYSREQAAASRITTSLVTALLFVSAPAWSWAMLGVPEDTRMLTLYLSVLVLSPVFAGVTALLFLWPRSVMVENAFIAAFLLEAAAIEVLRYHADLAGYRVTPVISVAVPVAALALARLPALRSLVFNLLYALILVGSDLLASSASGPRSPTETLTIAVLLTLALVSSVFSQRTRRQNWALLQLMRVGAQIDFLTGLANRSAYESHVERWTRAGRRDRKGYAVAVIDLDYFKRINDRYGHQHGDGVLREAALTIEPFARRPGDIAARIGGEEFVLFLYDCGPEGAVERLERLRAAIESLGLENEDSPHGVVTASIGAVCVTELEPVSATYEKADQALYQAKRAGRNRLEMFAASPASG</sequence>
<dbReference type="InterPro" id="IPR043128">
    <property type="entry name" value="Rev_trsase/Diguanyl_cyclase"/>
</dbReference>
<reference evidence="6 7" key="1">
    <citation type="submission" date="2018-04" db="EMBL/GenBank/DDBJ databases">
        <title>Genomic Encyclopedia of Type Strains, Phase IV (KMG-IV): sequencing the most valuable type-strain genomes for metagenomic binning, comparative biology and taxonomic classification.</title>
        <authorList>
            <person name="Goeker M."/>
        </authorList>
    </citation>
    <scope>NUCLEOTIDE SEQUENCE [LARGE SCALE GENOMIC DNA]</scope>
    <source>
        <strain evidence="6 7">DSM 104150</strain>
    </source>
</reference>
<name>A0A318ECY2_9GAMM</name>
<dbReference type="GO" id="GO:0005886">
    <property type="term" value="C:plasma membrane"/>
    <property type="evidence" value="ECO:0007669"/>
    <property type="project" value="TreeGrafter"/>
</dbReference>
<feature type="transmembrane region" description="Helical" evidence="4">
    <location>
        <begin position="180"/>
        <end position="198"/>
    </location>
</feature>
<feature type="transmembrane region" description="Helical" evidence="4">
    <location>
        <begin position="69"/>
        <end position="88"/>
    </location>
</feature>
<comment type="catalytic activity">
    <reaction evidence="3">
        <text>2 GTP = 3',3'-c-di-GMP + 2 diphosphate</text>
        <dbReference type="Rhea" id="RHEA:24898"/>
        <dbReference type="ChEBI" id="CHEBI:33019"/>
        <dbReference type="ChEBI" id="CHEBI:37565"/>
        <dbReference type="ChEBI" id="CHEBI:58805"/>
        <dbReference type="EC" id="2.7.7.65"/>
    </reaction>
</comment>
<evidence type="ECO:0000256" key="4">
    <source>
        <dbReference type="SAM" id="Phobius"/>
    </source>
</evidence>
<evidence type="ECO:0000259" key="5">
    <source>
        <dbReference type="PROSITE" id="PS50887"/>
    </source>
</evidence>